<dbReference type="EMBL" id="HBGJ01015468">
    <property type="protein sequence ID" value="CAD9251615.1"/>
    <property type="molecule type" value="Transcribed_RNA"/>
</dbReference>
<organism evidence="2">
    <name type="scientific">Phaeomonas parva</name>
    <dbReference type="NCBI Taxonomy" id="124430"/>
    <lineage>
        <taxon>Eukaryota</taxon>
        <taxon>Sar</taxon>
        <taxon>Stramenopiles</taxon>
        <taxon>Ochrophyta</taxon>
        <taxon>Pinguiophyceae</taxon>
        <taxon>Pinguiochrysidales</taxon>
        <taxon>Pinguiochrysidaceae</taxon>
        <taxon>Phaeomonas</taxon>
    </lineage>
</organism>
<feature type="region of interest" description="Disordered" evidence="1">
    <location>
        <begin position="1522"/>
        <end position="1544"/>
    </location>
</feature>
<name>A0A7S1XQ93_9STRA</name>
<feature type="compositionally biased region" description="Basic and acidic residues" evidence="1">
    <location>
        <begin position="913"/>
        <end position="923"/>
    </location>
</feature>
<dbReference type="SMART" id="SM00015">
    <property type="entry name" value="IQ"/>
    <property type="match status" value="4"/>
</dbReference>
<dbReference type="PROSITE" id="PS50096">
    <property type="entry name" value="IQ"/>
    <property type="match status" value="1"/>
</dbReference>
<feature type="region of interest" description="Disordered" evidence="1">
    <location>
        <begin position="1365"/>
        <end position="1495"/>
    </location>
</feature>
<reference evidence="2" key="1">
    <citation type="submission" date="2021-01" db="EMBL/GenBank/DDBJ databases">
        <authorList>
            <person name="Corre E."/>
            <person name="Pelletier E."/>
            <person name="Niang G."/>
            <person name="Scheremetjew M."/>
            <person name="Finn R."/>
            <person name="Kale V."/>
            <person name="Holt S."/>
            <person name="Cochrane G."/>
            <person name="Meng A."/>
            <person name="Brown T."/>
            <person name="Cohen L."/>
        </authorList>
    </citation>
    <scope>NUCLEOTIDE SEQUENCE</scope>
    <source>
        <strain evidence="2">CCMP2877</strain>
    </source>
</reference>
<gene>
    <name evidence="2" type="ORF">PPAR1163_LOCUS9977</name>
</gene>
<feature type="compositionally biased region" description="Acidic residues" evidence="1">
    <location>
        <begin position="93"/>
        <end position="112"/>
    </location>
</feature>
<feature type="compositionally biased region" description="Basic residues" evidence="1">
    <location>
        <begin position="882"/>
        <end position="912"/>
    </location>
</feature>
<feature type="compositionally biased region" description="Low complexity" evidence="1">
    <location>
        <begin position="1483"/>
        <end position="1495"/>
    </location>
</feature>
<feature type="compositionally biased region" description="Basic and acidic residues" evidence="1">
    <location>
        <begin position="1454"/>
        <end position="1482"/>
    </location>
</feature>
<feature type="compositionally biased region" description="Basic residues" evidence="1">
    <location>
        <begin position="1617"/>
        <end position="1626"/>
    </location>
</feature>
<evidence type="ECO:0000313" key="2">
    <source>
        <dbReference type="EMBL" id="CAD9251615.1"/>
    </source>
</evidence>
<feature type="compositionally biased region" description="Basic and acidic residues" evidence="1">
    <location>
        <begin position="856"/>
        <end position="867"/>
    </location>
</feature>
<feature type="region of interest" description="Disordered" evidence="1">
    <location>
        <begin position="1310"/>
        <end position="1346"/>
    </location>
</feature>
<sequence length="1743" mass="189039">MASPEEMASPLPAVPAAADSAEPTPKSAMTPNDSLMDYSVEDDGEDESRLRGSLEDWGTVSMSNQSGFGGFGGSEGAGLDQTLKLDFGKLREEPDEEDAEEAQEEPVADQEGEGGAAAPLPLPRRPSLGSISPVAKDMAARVIQRAMSRELQRRSWQTERQSSLDFEEEIVHDAAAALLQRSWRRLHSRELLDQADLDDVALAAAERAVEAGMKAAGAALAQAAQLDKSFAAEEEGMTRKSSVTEMDVKRFAAEVVQDFWRQFGFRSAASKERLVESRRQSIARRRSSGTFGDDDDPFVMAARDGAARTIQDAARRYLDRAYNIVAEQLDDMLAEAAFVPDATSSFEASLRSFGDEEAASTSPPLEQLAREVAAARLQALWRGFVDRTNLDDVLCEDLAAYHLERLAEDALRQVEMAQQEQFAAEKLQCAFRQKLARLRVVGKRVEQRLRAYCEHHLRRRAADAFAVWKASAFAPEAAKPKPQRPQSTRRARETVPPPRPEPQEYAKVDENLDPEEDTSSLDAGVKDQLMTQFRAVAAPLVGAPPQKSEAADSVLAQALRRARERVLRMLFFRPTELAAVVDALGMGYLNPGVDLFNRAEPPNVAVALPPAPEKTNGVYYDKSPSAVFEDAELFRHISSVLRDTVQKHALCTLRSKKTPGAEAATAEGRAAARHLLHLATGPPSAAHFLYRNPDPRAWGKAEATDFLRLMQAPLDNLAAFVTDGRTLLQLSADGTARGKRGSLRGELDRLQPKDELARRLGRKGTLLQARVRYWIAVAQQLASHAAEQDRILGESLRTNLRPDIPADATAPLAPQVEPVAAAMAVPPKPATKPAAQLRAQTAPIAPKHKPSPRAPASDKARQKETTKLKVMIPGERKEKERSRARKRPRAAGAKRRPSTSRRRKPAGARRRSRDGAAEVEDSKVLGPAAPAESPRREPTPPPAALFQTDEDLKMHLMDVLRESVKALSEERALRASAAQAPLGQTAAALGASNVQSGQRFWVAPPDEFVGILSSTHRAYLAEAHPSVGGVAALARKIGGQLVRVAEPADVRNGCVSVVLEDAGTGDDGRYKVPLRAAYFVGQLDEAPDGGGGGHLDWTLQHGWLRPEDLEVGARAMVAPGLFLYSCAKALGWFGTNPADAELAPSAEAFNAMGGQEVEVVRGLETTAAAEDGVPRFQASVGVQTRDGRCEVVPAVALHTLLPPPPPLEPAYSRYSDENGYREALYNTLDRQSRTAPAASRSGGLGATTPSRLEHGADALDSADPPVHFALNITKTKKPQRERYGPWDFPDEPDVAVPLEEILMMDTDDAIAQPPQQRPRPATTSRVPKARPKTRDGPLRLGDNPHPKFIARGVNIPVAGVPPAKPLSPRAAPVPPAAQKPEVAKQGRPVKIRGLSGSGMFPESQRPKSRAQTARGAKPPYGLGGKPDARPKSHGNKAPPVRLDAEPQPYTWASREQRAEARRSAELARRAQNDARLARERADVASAAESKAQEAAKSAAEAAERALSRAAVAAEILNRNGIEDYDEDGAAAGAAEGPEGDATDLMGLDDLLTDDRGTQAAFSPGDNLDMEAERQLRQRMRGIRRKMKARQHELQKMLKASKQLLSGDLDADAPARRNGGRVKKPARPWRPAAKASKNIWGEDDAEFDRRLRNAEPGSGPDLLFGDVLESPSPGRDGKLEFGEERRRELFAEAERRPRPRTGAARPQSAAGGRKTVEHKKAQWADRLRNLVLEGSEASVASVTS</sequence>
<feature type="region of interest" description="Disordered" evidence="1">
    <location>
        <begin position="1606"/>
        <end position="1719"/>
    </location>
</feature>
<feature type="region of interest" description="Disordered" evidence="1">
    <location>
        <begin position="842"/>
        <end position="945"/>
    </location>
</feature>
<feature type="region of interest" description="Disordered" evidence="1">
    <location>
        <begin position="476"/>
        <end position="520"/>
    </location>
</feature>
<feature type="region of interest" description="Disordered" evidence="1">
    <location>
        <begin position="1228"/>
        <end position="1264"/>
    </location>
</feature>
<feature type="compositionally biased region" description="Basic and acidic residues" evidence="1">
    <location>
        <begin position="1332"/>
        <end position="1345"/>
    </location>
</feature>
<proteinExistence type="predicted"/>
<feature type="compositionally biased region" description="Gly residues" evidence="1">
    <location>
        <begin position="67"/>
        <end position="76"/>
    </location>
</feature>
<feature type="compositionally biased region" description="Basic and acidic residues" evidence="1">
    <location>
        <begin position="1674"/>
        <end position="1695"/>
    </location>
</feature>
<protein>
    <submittedName>
        <fullName evidence="2">Uncharacterized protein</fullName>
    </submittedName>
</protein>
<evidence type="ECO:0000256" key="1">
    <source>
        <dbReference type="SAM" id="MobiDB-lite"/>
    </source>
</evidence>
<dbReference type="InterPro" id="IPR000048">
    <property type="entry name" value="IQ_motif_EF-hand-BS"/>
</dbReference>
<feature type="compositionally biased region" description="Basic and acidic residues" evidence="1">
    <location>
        <begin position="501"/>
        <end position="510"/>
    </location>
</feature>
<feature type="region of interest" description="Disordered" evidence="1">
    <location>
        <begin position="1"/>
        <end position="130"/>
    </location>
</feature>
<accession>A0A7S1XQ93</accession>